<dbReference type="GO" id="GO:0015031">
    <property type="term" value="P:protein transport"/>
    <property type="evidence" value="ECO:0007669"/>
    <property type="project" value="InterPro"/>
</dbReference>
<feature type="region of interest" description="Disordered" evidence="2">
    <location>
        <begin position="1"/>
        <end position="22"/>
    </location>
</feature>
<proteinExistence type="predicted"/>
<dbReference type="PANTHER" id="PTHR36014:SF1">
    <property type="entry name" value="OS03G0176700 PROTEIN"/>
    <property type="match status" value="1"/>
</dbReference>
<dbReference type="InterPro" id="IPR023201">
    <property type="entry name" value="SecY_dom_sf"/>
</dbReference>
<evidence type="ECO:0000313" key="6">
    <source>
        <dbReference type="Proteomes" id="UP000032180"/>
    </source>
</evidence>
<dbReference type="STRING" id="77586.A0A0D9W3N8"/>
<name>A0A0D9W3N8_9ORYZ</name>
<feature type="domain" description="DUF7880" evidence="4">
    <location>
        <begin position="254"/>
        <end position="328"/>
    </location>
</feature>
<dbReference type="InterPro" id="IPR002208">
    <property type="entry name" value="SecY/SEC61-alpha"/>
</dbReference>
<dbReference type="eggNOG" id="KOG1373">
    <property type="taxonomic scope" value="Eukaryota"/>
</dbReference>
<dbReference type="Gene3D" id="1.10.3370.10">
    <property type="entry name" value="SecY subunit domain"/>
    <property type="match status" value="1"/>
</dbReference>
<evidence type="ECO:0000256" key="2">
    <source>
        <dbReference type="SAM" id="MobiDB-lite"/>
    </source>
</evidence>
<dbReference type="Pfam" id="PF07893">
    <property type="entry name" value="DUF1668"/>
    <property type="match status" value="1"/>
</dbReference>
<evidence type="ECO:0000313" key="5">
    <source>
        <dbReference type="EnsemblPlants" id="LPERR04G05660.1"/>
    </source>
</evidence>
<dbReference type="EnsemblPlants" id="LPERR04G05660.1">
    <property type="protein sequence ID" value="LPERR04G05660.1"/>
    <property type="gene ID" value="LPERR04G05660"/>
</dbReference>
<reference evidence="6" key="2">
    <citation type="submission" date="2013-12" db="EMBL/GenBank/DDBJ databases">
        <authorList>
            <person name="Yu Y."/>
            <person name="Lee S."/>
            <person name="de Baynast K."/>
            <person name="Wissotski M."/>
            <person name="Liu L."/>
            <person name="Talag J."/>
            <person name="Goicoechea J."/>
            <person name="Angelova A."/>
            <person name="Jetty R."/>
            <person name="Kudrna D."/>
            <person name="Golser W."/>
            <person name="Rivera L."/>
            <person name="Zhang J."/>
            <person name="Wing R."/>
        </authorList>
    </citation>
    <scope>NUCLEOTIDE SEQUENCE</scope>
</reference>
<dbReference type="GO" id="GO:0009535">
    <property type="term" value="C:chloroplast thylakoid membrane"/>
    <property type="evidence" value="ECO:0007669"/>
    <property type="project" value="UniProtKB-SubCell"/>
</dbReference>
<keyword evidence="3" id="KW-0812">Transmembrane</keyword>
<evidence type="ECO:0000256" key="3">
    <source>
        <dbReference type="SAM" id="Phobius"/>
    </source>
</evidence>
<dbReference type="Proteomes" id="UP000032180">
    <property type="component" value="Chromosome 4"/>
</dbReference>
<dbReference type="AlphaFoldDB" id="A0A0D9W3N8"/>
<dbReference type="InterPro" id="IPR012871">
    <property type="entry name" value="DUF1668_ORYSA"/>
</dbReference>
<dbReference type="HOGENOM" id="CLU_593629_0_0_1"/>
<keyword evidence="6" id="KW-1185">Reference proteome</keyword>
<dbReference type="Pfam" id="PF25306">
    <property type="entry name" value="DUF7880"/>
    <property type="match status" value="1"/>
</dbReference>
<dbReference type="Pfam" id="PF00344">
    <property type="entry name" value="SecY"/>
    <property type="match status" value="1"/>
</dbReference>
<dbReference type="PANTHER" id="PTHR36014">
    <property type="entry name" value="OS03G0176600 PROTEIN"/>
    <property type="match status" value="1"/>
</dbReference>
<feature type="transmembrane region" description="Helical" evidence="3">
    <location>
        <begin position="427"/>
        <end position="445"/>
    </location>
</feature>
<reference evidence="5" key="3">
    <citation type="submission" date="2015-04" db="UniProtKB">
        <authorList>
            <consortium name="EnsemblPlants"/>
        </authorList>
    </citation>
    <scope>IDENTIFICATION</scope>
</reference>
<comment type="subcellular location">
    <subcellularLocation>
        <location evidence="1">Plastid</location>
        <location evidence="1">Chloroplast thylakoid membrane</location>
        <topology evidence="1">Multi-pass membrane protein</topology>
    </subcellularLocation>
</comment>
<protein>
    <recommendedName>
        <fullName evidence="4">DUF7880 domain-containing protein</fullName>
    </recommendedName>
</protein>
<keyword evidence="3" id="KW-1133">Transmembrane helix</keyword>
<organism evidence="5 6">
    <name type="scientific">Leersia perrieri</name>
    <dbReference type="NCBI Taxonomy" id="77586"/>
    <lineage>
        <taxon>Eukaryota</taxon>
        <taxon>Viridiplantae</taxon>
        <taxon>Streptophyta</taxon>
        <taxon>Embryophyta</taxon>
        <taxon>Tracheophyta</taxon>
        <taxon>Spermatophyta</taxon>
        <taxon>Magnoliopsida</taxon>
        <taxon>Liliopsida</taxon>
        <taxon>Poales</taxon>
        <taxon>Poaceae</taxon>
        <taxon>BOP clade</taxon>
        <taxon>Oryzoideae</taxon>
        <taxon>Oryzeae</taxon>
        <taxon>Oryzinae</taxon>
        <taxon>Leersia</taxon>
    </lineage>
</organism>
<accession>A0A0D9W3N8</accession>
<dbReference type="Gramene" id="LPERR04G05660.1">
    <property type="protein sequence ID" value="LPERR04G05660.1"/>
    <property type="gene ID" value="LPERR04G05660"/>
</dbReference>
<dbReference type="SUPFAM" id="SSF103491">
    <property type="entry name" value="Preprotein translocase SecY subunit"/>
    <property type="match status" value="1"/>
</dbReference>
<sequence length="461" mass="50958">MVVMGGRLPRPSMSFRAPSSEHHDGSMHFMLLDGRDKVLTTDQTGRAAIYDARAHAMRTAPSLTKPKTTSLPVSVSVGGDSLYVLDTTTRTEEEHSFEALVYQRGLHHPSCRLGKCYDDWLCHPLPPPPFRRHVAAYTVVGGSHIWMSTKGDDDDACSTYSFDTDRRAWAKQGDWTLPFCGRAEYVPDYQQQQQPSLCGSARFCVARFFHKLDKIPGYCSMDTRPTVHAVFTGVEVGNSMVGVQNGIFRKKLEPLETYVPAVLLTQDQFRDLEKSLEFEKPKYDESRSLFRSGPASSLRINIRAVAQYASSSGQGKAASDAVDECLRLLQTVPAAVLDKGKAIADAYRIPVDDYGMDTCALFSKTCIEVSGSSAKDVAKQLKEQQMVMPGHRESNLQKELNRYIPTTAAFGGVCIGALTVLADFMGAISSGTGILLAITIIYQYFETFEKERATELGFFGF</sequence>
<keyword evidence="3" id="KW-0472">Membrane</keyword>
<evidence type="ECO:0000256" key="1">
    <source>
        <dbReference type="ARBA" id="ARBA00004454"/>
    </source>
</evidence>
<reference evidence="5 6" key="1">
    <citation type="submission" date="2012-08" db="EMBL/GenBank/DDBJ databases">
        <title>Oryza genome evolution.</title>
        <authorList>
            <person name="Wing R.A."/>
        </authorList>
    </citation>
    <scope>NUCLEOTIDE SEQUENCE</scope>
</reference>
<evidence type="ECO:0000259" key="4">
    <source>
        <dbReference type="Pfam" id="PF25306"/>
    </source>
</evidence>
<dbReference type="InterPro" id="IPR057202">
    <property type="entry name" value="DUF7880"/>
</dbReference>